<dbReference type="EMBL" id="JANUHA010000022">
    <property type="protein sequence ID" value="MCS0599087.1"/>
    <property type="molecule type" value="Genomic_DNA"/>
</dbReference>
<sequence>MNEPLYVLKYRPDGKGCPYHLSGEFNQPEWEWRNFETKPHEAKITRDYSLRTTDGDLQFIDFDFYGTLAKYVSEQFVALCADLHVNSRQVPLDITYFKGGRPSKSYFVFLPADHLPMLDAEKSVTEVEVIDESGQPMMDRFFPDIPIYRRIEKFVSKDAETPHLFQCVELFSLVCTETFRAQALKRMLRGVEFIRLDDNFVYDPGAGW</sequence>
<comment type="caution">
    <text evidence="1">The sequence shown here is derived from an EMBL/GenBank/DDBJ whole genome shotgun (WGS) entry which is preliminary data.</text>
</comment>
<keyword evidence="2" id="KW-1185">Reference proteome</keyword>
<proteinExistence type="predicted"/>
<evidence type="ECO:0000313" key="2">
    <source>
        <dbReference type="Proteomes" id="UP001206572"/>
    </source>
</evidence>
<accession>A0ABT2AS60</accession>
<dbReference type="Proteomes" id="UP001206572">
    <property type="component" value="Unassembled WGS sequence"/>
</dbReference>
<name>A0ABT2AS60_9BURK</name>
<dbReference type="RefSeq" id="WP_258830090.1">
    <property type="nucleotide sequence ID" value="NZ_JANUHA010000022.1"/>
</dbReference>
<protein>
    <submittedName>
        <fullName evidence="1">Uncharacterized protein</fullName>
    </submittedName>
</protein>
<organism evidence="1 2">
    <name type="scientific">Massilia agri</name>
    <dbReference type="NCBI Taxonomy" id="1886785"/>
    <lineage>
        <taxon>Bacteria</taxon>
        <taxon>Pseudomonadati</taxon>
        <taxon>Pseudomonadota</taxon>
        <taxon>Betaproteobacteria</taxon>
        <taxon>Burkholderiales</taxon>
        <taxon>Oxalobacteraceae</taxon>
        <taxon>Telluria group</taxon>
        <taxon>Massilia</taxon>
    </lineage>
</organism>
<reference evidence="1 2" key="1">
    <citation type="submission" date="2022-08" db="EMBL/GenBank/DDBJ databases">
        <title>Reclassification of Massilia species as members of the genera Telluria, Duganella, Pseudoduganella, Mokoshia gen. nov. and Zemynaea gen. nov. using orthogonal and non-orthogonal genome-based approaches.</title>
        <authorList>
            <person name="Bowman J.P."/>
        </authorList>
    </citation>
    <scope>NUCLEOTIDE SEQUENCE [LARGE SCALE GENOMIC DNA]</scope>
    <source>
        <strain evidence="1 2">JCM 31661</strain>
    </source>
</reference>
<evidence type="ECO:0000313" key="1">
    <source>
        <dbReference type="EMBL" id="MCS0599087.1"/>
    </source>
</evidence>
<gene>
    <name evidence="1" type="ORF">NX780_22320</name>
</gene>